<evidence type="ECO:0000256" key="1">
    <source>
        <dbReference type="SAM" id="MobiDB-lite"/>
    </source>
</evidence>
<keyword evidence="3" id="KW-1185">Reference proteome</keyword>
<dbReference type="EMBL" id="UZAH01026042">
    <property type="protein sequence ID" value="VDO74678.1"/>
    <property type="molecule type" value="Genomic_DNA"/>
</dbReference>
<dbReference type="Proteomes" id="UP000050761">
    <property type="component" value="Unassembled WGS sequence"/>
</dbReference>
<dbReference type="AlphaFoldDB" id="A0A183FLC5"/>
<accession>A0A3P8BE02</accession>
<evidence type="ECO:0000313" key="4">
    <source>
        <dbReference type="WBParaSite" id="HPBE_0000804701-mRNA-1"/>
    </source>
</evidence>
<evidence type="ECO:0000313" key="3">
    <source>
        <dbReference type="Proteomes" id="UP000050761"/>
    </source>
</evidence>
<organism evidence="3 4">
    <name type="scientific">Heligmosomoides polygyrus</name>
    <name type="common">Parasitic roundworm</name>
    <dbReference type="NCBI Taxonomy" id="6339"/>
    <lineage>
        <taxon>Eukaryota</taxon>
        <taxon>Metazoa</taxon>
        <taxon>Ecdysozoa</taxon>
        <taxon>Nematoda</taxon>
        <taxon>Chromadorea</taxon>
        <taxon>Rhabditida</taxon>
        <taxon>Rhabditina</taxon>
        <taxon>Rhabditomorpha</taxon>
        <taxon>Strongyloidea</taxon>
        <taxon>Heligmosomidae</taxon>
        <taxon>Heligmosomoides</taxon>
    </lineage>
</organism>
<reference evidence="2 3" key="1">
    <citation type="submission" date="2018-11" db="EMBL/GenBank/DDBJ databases">
        <authorList>
            <consortium name="Pathogen Informatics"/>
        </authorList>
    </citation>
    <scope>NUCLEOTIDE SEQUENCE [LARGE SCALE GENOMIC DNA]</scope>
</reference>
<name>A0A183FLC5_HELPZ</name>
<dbReference type="WBParaSite" id="HPBE_0000804701-mRNA-1">
    <property type="protein sequence ID" value="HPBE_0000804701-mRNA-1"/>
    <property type="gene ID" value="HPBE_0000804701"/>
</dbReference>
<accession>A0A183FLC5</accession>
<reference evidence="4" key="2">
    <citation type="submission" date="2019-09" db="UniProtKB">
        <authorList>
            <consortium name="WormBaseParasite"/>
        </authorList>
    </citation>
    <scope>IDENTIFICATION</scope>
</reference>
<evidence type="ECO:0000313" key="2">
    <source>
        <dbReference type="EMBL" id="VDO74678.1"/>
    </source>
</evidence>
<sequence>MLIKRPHGDGVSSSPAPSTIAGDSSRLCVWVSSETIGRRLLLLLLSRRAKDVEDDGRPVGRLASCLLAFSLSAKI</sequence>
<protein>
    <submittedName>
        <fullName evidence="2 4">Uncharacterized protein</fullName>
    </submittedName>
</protein>
<gene>
    <name evidence="2" type="ORF">HPBE_LOCUS8048</name>
</gene>
<feature type="region of interest" description="Disordered" evidence="1">
    <location>
        <begin position="1"/>
        <end position="23"/>
    </location>
</feature>
<proteinExistence type="predicted"/>